<dbReference type="PROSITE" id="PS50994">
    <property type="entry name" value="INTEGRASE"/>
    <property type="match status" value="1"/>
</dbReference>
<dbReference type="SUPFAM" id="SSF56672">
    <property type="entry name" value="DNA/RNA polymerases"/>
    <property type="match status" value="1"/>
</dbReference>
<dbReference type="InterPro" id="IPR040676">
    <property type="entry name" value="DUF5641"/>
</dbReference>
<dbReference type="Pfam" id="PF05380">
    <property type="entry name" value="Peptidase_A17"/>
    <property type="match status" value="1"/>
</dbReference>
<reference evidence="2" key="1">
    <citation type="submission" date="2020-11" db="EMBL/GenBank/DDBJ databases">
        <authorList>
            <person name="Whiteford S."/>
        </authorList>
    </citation>
    <scope>NUCLEOTIDE SEQUENCE</scope>
</reference>
<dbReference type="PANTHER" id="PTHR47331:SF1">
    <property type="entry name" value="GAG-LIKE PROTEIN"/>
    <property type="match status" value="1"/>
</dbReference>
<name>A0A8S4E9Q7_PLUXY</name>
<dbReference type="GO" id="GO:0042575">
    <property type="term" value="C:DNA polymerase complex"/>
    <property type="evidence" value="ECO:0007669"/>
    <property type="project" value="UniProtKB-ARBA"/>
</dbReference>
<dbReference type="Pfam" id="PF18701">
    <property type="entry name" value="DUF5641"/>
    <property type="match status" value="1"/>
</dbReference>
<dbReference type="SUPFAM" id="SSF53098">
    <property type="entry name" value="Ribonuclease H-like"/>
    <property type="match status" value="1"/>
</dbReference>
<dbReference type="Pfam" id="PF03564">
    <property type="entry name" value="DUF1759"/>
    <property type="match status" value="1"/>
</dbReference>
<dbReference type="EMBL" id="CAJHNJ030000013">
    <property type="protein sequence ID" value="CAG9112153.1"/>
    <property type="molecule type" value="Genomic_DNA"/>
</dbReference>
<dbReference type="PANTHER" id="PTHR47331">
    <property type="entry name" value="PHD-TYPE DOMAIN-CONTAINING PROTEIN"/>
    <property type="match status" value="1"/>
</dbReference>
<dbReference type="InterPro" id="IPR036397">
    <property type="entry name" value="RNaseH_sf"/>
</dbReference>
<proteinExistence type="predicted"/>
<dbReference type="GO" id="GO:0071897">
    <property type="term" value="P:DNA biosynthetic process"/>
    <property type="evidence" value="ECO:0007669"/>
    <property type="project" value="UniProtKB-ARBA"/>
</dbReference>
<dbReference type="InterPro" id="IPR001584">
    <property type="entry name" value="Integrase_cat-core"/>
</dbReference>
<dbReference type="GO" id="GO:0003676">
    <property type="term" value="F:nucleic acid binding"/>
    <property type="evidence" value="ECO:0007669"/>
    <property type="project" value="InterPro"/>
</dbReference>
<dbReference type="Gene3D" id="3.30.420.10">
    <property type="entry name" value="Ribonuclease H-like superfamily/Ribonuclease H"/>
    <property type="match status" value="1"/>
</dbReference>
<dbReference type="InterPro" id="IPR012337">
    <property type="entry name" value="RNaseH-like_sf"/>
</dbReference>
<accession>A0A8S4E9Q7</accession>
<dbReference type="InterPro" id="IPR043128">
    <property type="entry name" value="Rev_trsase/Diguanyl_cyclase"/>
</dbReference>
<evidence type="ECO:0000313" key="3">
    <source>
        <dbReference type="Proteomes" id="UP000653454"/>
    </source>
</evidence>
<dbReference type="GO" id="GO:0015074">
    <property type="term" value="P:DNA integration"/>
    <property type="evidence" value="ECO:0007669"/>
    <property type="project" value="InterPro"/>
</dbReference>
<organism evidence="2 3">
    <name type="scientific">Plutella xylostella</name>
    <name type="common">Diamondback moth</name>
    <name type="synonym">Plutella maculipennis</name>
    <dbReference type="NCBI Taxonomy" id="51655"/>
    <lineage>
        <taxon>Eukaryota</taxon>
        <taxon>Metazoa</taxon>
        <taxon>Ecdysozoa</taxon>
        <taxon>Arthropoda</taxon>
        <taxon>Hexapoda</taxon>
        <taxon>Insecta</taxon>
        <taxon>Pterygota</taxon>
        <taxon>Neoptera</taxon>
        <taxon>Endopterygota</taxon>
        <taxon>Lepidoptera</taxon>
        <taxon>Glossata</taxon>
        <taxon>Ditrysia</taxon>
        <taxon>Yponomeutoidea</taxon>
        <taxon>Plutellidae</taxon>
        <taxon>Plutella</taxon>
    </lineage>
</organism>
<comment type="caution">
    <text evidence="2">The sequence shown here is derived from an EMBL/GenBank/DDBJ whole genome shotgun (WGS) entry which is preliminary data.</text>
</comment>
<gene>
    <name evidence="2" type="ORF">PLXY2_LOCUS4821</name>
</gene>
<sequence>MDAKTLKKNRGSVKAKLTIFKGHLEQLTPCTKLNTLQFRELSARLNRINELYKEFDSIQNNLETLSDTPEDEFKERQEFEAGYFSTVAAAQELLDRSVERPPPAGHDLAVAGSSTANDSGAFLPTLKLPTIHLPTFAGGYQDWLEFHDTYMSLIHLNDSIPKIQKYHYLRSSLRDNAALLIQSLDLSGDNYDVAWDLLCERYNNTKLLVNNHLKALFNLEPMFKESSTGLRNIIDSVNKNIRALKTLHLPTEHWDAIIIYVICTKLDHATLKDWEMQRGPNNAIPTFSEFNSFIKNRAAWLESIEENHQKLRRYSDTPPVRAKTFVANYSNSAHASGSNPSQNSYFCPICKQSHSIYECTKFRSMTIEGRMDKVKQLNLCQNCLRKGHDETHCWRGSCKICNQRHNSMIHLNHGEPNLDSNTKIDQCVVLPNVENLTNNTEPKQTTNQSSNTISLSVTHPSQAQVLLSTVIVSVADKNGKHHKVRALLDQGSTASFLTNDLLTQLQTPCYHTSVSVQGLNNQISKISKRCDVSIASLSASGYTTDVNCFVVPQITQVIPMNKINCGNLNIPPHIYLADPTFAIPSEVQMLLGADIFWDILCNNRVSLGKAKPTLVETKLGWLVVGSIPTSYNTLGQHDTVHCNLINKIELEEKINKYFELESLPAQQSQSRDEAECEKLFLKTTVRNPDGRLVVTIPLKENPQCLGDSKQQALIRFNSLERKFSKNEAFKTKYINFMKEYIELGHMSENKTPQDDNESYFLPHHGVLREDSLTTKLRTVFDASAVTSTGKSFNDIQLIGPPVQDDLLSILIRFRQHKYVVTADVEKMYRQILVNESQRSLQQIFWRSDPSLELKQYKLNTITYGTASAPYLATRCLKQLGLESTNEDVREVIIHDFYVDDLNTGSDNEKTLIDNCKGVLEQLRGAQMNLRKWRCNKPELLKNIVGETSQDELQILDKDEYAKILGLQWAWRRDTLLFSSTMKTNIRSAKSSKRIVLSMLAQIFDPLGLINPCTLKAKLILQTLWANNIPWDAELPTEVESQWNNFTNYISDLISIEIPRRVLCDSYVRLEMHAFSDASIKAYSACVYLRSVTMDGDVTVNLLLAKSRVAPLKQRLTIPRLELCGALLATRLAKKAKESLRLEIDVQHFWCDSTIVLSWIKTCKQTLKQFVCNRITEITNISEPNDWHHVPTELNPADIGSRGLNATQLKGSTLWWRGPHFLNQVDIQWPMQPQGMKLEELPEIKVQFKAVHLELVTDLSAKCFISALNRFVARRGKPSNIYSDNGTNFVGANHELRAFLKQCRKDVISYSAETEIKFHFSPAYSPHFNGMAEGSVKSIKYHLKRVLGLAHLDFEEMYTVLVQIEGILNSRPITPLSSDPSDLIPLTPSHFLIGRTCTMLPAAPVEDKPISSLTRFKRIEQLKAHFWNRFYKEYISELQQRNKWRTIGEQPQTGELVLLKDDRLPPNRWLLGRVTAVYPGTDGVNRVADVITRAGTLRRAYNRLCPLPLLEQTVPRGGPC</sequence>
<dbReference type="Proteomes" id="UP000653454">
    <property type="component" value="Unassembled WGS sequence"/>
</dbReference>
<keyword evidence="3" id="KW-1185">Reference proteome</keyword>
<evidence type="ECO:0000313" key="2">
    <source>
        <dbReference type="EMBL" id="CAG9112153.1"/>
    </source>
</evidence>
<protein>
    <submittedName>
        <fullName evidence="2">(diamondback moth) hypothetical protein</fullName>
    </submittedName>
</protein>
<dbReference type="Gene3D" id="3.30.70.270">
    <property type="match status" value="1"/>
</dbReference>
<dbReference type="Gene3D" id="3.10.10.10">
    <property type="entry name" value="HIV Type 1 Reverse Transcriptase, subunit A, domain 1"/>
    <property type="match status" value="1"/>
</dbReference>
<dbReference type="InterPro" id="IPR005312">
    <property type="entry name" value="DUF1759"/>
</dbReference>
<dbReference type="InterPro" id="IPR008042">
    <property type="entry name" value="Retrotrans_Pao"/>
</dbReference>
<dbReference type="InterPro" id="IPR043502">
    <property type="entry name" value="DNA/RNA_pol_sf"/>
</dbReference>
<evidence type="ECO:0000259" key="1">
    <source>
        <dbReference type="PROSITE" id="PS50994"/>
    </source>
</evidence>
<feature type="domain" description="Integrase catalytic" evidence="1">
    <location>
        <begin position="1214"/>
        <end position="1395"/>
    </location>
</feature>
<dbReference type="CDD" id="cd00303">
    <property type="entry name" value="retropepsin_like"/>
    <property type="match status" value="1"/>
</dbReference>